<keyword evidence="3" id="KW-1185">Reference proteome</keyword>
<gene>
    <name evidence="2" type="ORF">GMARGA_LOCUS2800</name>
</gene>
<evidence type="ECO:0000313" key="2">
    <source>
        <dbReference type="EMBL" id="CAG8513480.1"/>
    </source>
</evidence>
<evidence type="ECO:0000313" key="3">
    <source>
        <dbReference type="Proteomes" id="UP000789901"/>
    </source>
</evidence>
<organism evidence="2 3">
    <name type="scientific">Gigaspora margarita</name>
    <dbReference type="NCBI Taxonomy" id="4874"/>
    <lineage>
        <taxon>Eukaryota</taxon>
        <taxon>Fungi</taxon>
        <taxon>Fungi incertae sedis</taxon>
        <taxon>Mucoromycota</taxon>
        <taxon>Glomeromycotina</taxon>
        <taxon>Glomeromycetes</taxon>
        <taxon>Diversisporales</taxon>
        <taxon>Gigasporaceae</taxon>
        <taxon>Gigaspora</taxon>
    </lineage>
</organism>
<proteinExistence type="predicted"/>
<protein>
    <submittedName>
        <fullName evidence="2">22702_t:CDS:1</fullName>
    </submittedName>
</protein>
<comment type="caution">
    <text evidence="2">The sequence shown here is derived from an EMBL/GenBank/DDBJ whole genome shotgun (WGS) entry which is preliminary data.</text>
</comment>
<dbReference type="EMBL" id="CAJVQB010000923">
    <property type="protein sequence ID" value="CAG8513480.1"/>
    <property type="molecule type" value="Genomic_DNA"/>
</dbReference>
<sequence length="169" mass="19475">MHQNVIDNSKESSEVKVESLASMNNFDRGSKFNLCSSKNIFSSNFKNRDSSRFVDVLNDVNNYDFYHDEIIDSNIFDQTDESEESTIGDRKKGRKSVESLNDIENGGFDFDETIDMKEFDQNNEIEETQTKKRSRKNTVRNNVKGGKRGSRSLRSTSRSNNVNYNVKTK</sequence>
<accession>A0ABM8W387</accession>
<dbReference type="Proteomes" id="UP000789901">
    <property type="component" value="Unassembled WGS sequence"/>
</dbReference>
<feature type="compositionally biased region" description="Polar residues" evidence="1">
    <location>
        <begin position="160"/>
        <end position="169"/>
    </location>
</feature>
<name>A0ABM8W387_GIGMA</name>
<feature type="region of interest" description="Disordered" evidence="1">
    <location>
        <begin position="78"/>
        <end position="169"/>
    </location>
</feature>
<evidence type="ECO:0000256" key="1">
    <source>
        <dbReference type="SAM" id="MobiDB-lite"/>
    </source>
</evidence>
<reference evidence="2 3" key="1">
    <citation type="submission" date="2021-06" db="EMBL/GenBank/DDBJ databases">
        <authorList>
            <person name="Kallberg Y."/>
            <person name="Tangrot J."/>
            <person name="Rosling A."/>
        </authorList>
    </citation>
    <scope>NUCLEOTIDE SEQUENCE [LARGE SCALE GENOMIC DNA]</scope>
    <source>
        <strain evidence="2 3">120-4 pot B 10/14</strain>
    </source>
</reference>